<dbReference type="GO" id="GO:0008720">
    <property type="term" value="F:D-lactate dehydrogenase (NAD+) activity"/>
    <property type="evidence" value="ECO:0007669"/>
    <property type="project" value="TreeGrafter"/>
</dbReference>
<dbReference type="InterPro" id="IPR006094">
    <property type="entry name" value="Oxid_FAD_bind_N"/>
</dbReference>
<dbReference type="InterPro" id="IPR004113">
    <property type="entry name" value="FAD-bd_oxidored_4_C"/>
</dbReference>
<proteinExistence type="predicted"/>
<accession>A0A250KUY7</accession>
<dbReference type="Proteomes" id="UP000266313">
    <property type="component" value="Chromosome"/>
</dbReference>
<evidence type="ECO:0000256" key="5">
    <source>
        <dbReference type="ARBA" id="ARBA00023002"/>
    </source>
</evidence>
<dbReference type="GO" id="GO:1903457">
    <property type="term" value="P:lactate catabolic process"/>
    <property type="evidence" value="ECO:0007669"/>
    <property type="project" value="TreeGrafter"/>
</dbReference>
<dbReference type="InterPro" id="IPR016171">
    <property type="entry name" value="Vanillyl_alc_oxidase_C-sub2"/>
</dbReference>
<dbReference type="Gene3D" id="3.30.70.2740">
    <property type="match status" value="1"/>
</dbReference>
<reference evidence="9 10" key="1">
    <citation type="submission" date="2016-12" db="EMBL/GenBank/DDBJ databases">
        <title>Genome sequencing of Methylocaldum marinum.</title>
        <authorList>
            <person name="Takeuchi M."/>
            <person name="Kamagata Y."/>
            <person name="Hiraoka S."/>
            <person name="Oshima K."/>
            <person name="Hattori M."/>
            <person name="Iwasaki W."/>
        </authorList>
    </citation>
    <scope>NUCLEOTIDE SEQUENCE [LARGE SCALE GENOMIC DNA]</scope>
    <source>
        <strain evidence="9 10">S8</strain>
    </source>
</reference>
<keyword evidence="3" id="KW-0479">Metal-binding</keyword>
<dbReference type="Gene3D" id="1.10.45.10">
    <property type="entry name" value="Vanillyl-alcohol Oxidase, Chain A, domain 4"/>
    <property type="match status" value="1"/>
</dbReference>
<keyword evidence="7" id="KW-0411">Iron-sulfur</keyword>
<dbReference type="Pfam" id="PF13183">
    <property type="entry name" value="Fer4_8"/>
    <property type="match status" value="1"/>
</dbReference>
<dbReference type="PANTHER" id="PTHR11748:SF119">
    <property type="entry name" value="D-2-HYDROXYGLUTARATE DEHYDROGENASE"/>
    <property type="match status" value="1"/>
</dbReference>
<dbReference type="EMBL" id="AP017928">
    <property type="protein sequence ID" value="BBA35445.1"/>
    <property type="molecule type" value="Genomic_DNA"/>
</dbReference>
<dbReference type="GO" id="GO:0046872">
    <property type="term" value="F:metal ion binding"/>
    <property type="evidence" value="ECO:0007669"/>
    <property type="project" value="UniProtKB-KW"/>
</dbReference>
<keyword evidence="2" id="KW-0285">Flavoprotein</keyword>
<keyword evidence="5" id="KW-0560">Oxidoreductase</keyword>
<dbReference type="PROSITE" id="PS51387">
    <property type="entry name" value="FAD_PCMH"/>
    <property type="match status" value="1"/>
</dbReference>
<evidence type="ECO:0000256" key="3">
    <source>
        <dbReference type="ARBA" id="ARBA00022723"/>
    </source>
</evidence>
<feature type="domain" description="FAD-binding PCMH-type" evidence="8">
    <location>
        <begin position="63"/>
        <end position="300"/>
    </location>
</feature>
<dbReference type="KEGG" id="mmai:sS8_3508"/>
<dbReference type="InterPro" id="IPR016164">
    <property type="entry name" value="FAD-linked_Oxase-like_C"/>
</dbReference>
<gene>
    <name evidence="9" type="ORF">sS8_3508</name>
</gene>
<dbReference type="SUPFAM" id="SSF56176">
    <property type="entry name" value="FAD-binding/transporter-associated domain-like"/>
    <property type="match status" value="1"/>
</dbReference>
<evidence type="ECO:0000256" key="6">
    <source>
        <dbReference type="ARBA" id="ARBA00023004"/>
    </source>
</evidence>
<dbReference type="InterPro" id="IPR016166">
    <property type="entry name" value="FAD-bd_PCMH"/>
</dbReference>
<organism evidence="9 10">
    <name type="scientific">Methylocaldum marinum</name>
    <dbReference type="NCBI Taxonomy" id="1432792"/>
    <lineage>
        <taxon>Bacteria</taxon>
        <taxon>Pseudomonadati</taxon>
        <taxon>Pseudomonadota</taxon>
        <taxon>Gammaproteobacteria</taxon>
        <taxon>Methylococcales</taxon>
        <taxon>Methylococcaceae</taxon>
        <taxon>Methylocaldum</taxon>
    </lineage>
</organism>
<protein>
    <submittedName>
        <fullName evidence="9">FAD linked oxidase domain protein</fullName>
    </submittedName>
</protein>
<evidence type="ECO:0000259" key="8">
    <source>
        <dbReference type="PROSITE" id="PS51387"/>
    </source>
</evidence>
<dbReference type="AlphaFoldDB" id="A0A250KUY7"/>
<keyword evidence="6" id="KW-0408">Iron</keyword>
<comment type="cofactor">
    <cofactor evidence="1">
        <name>FAD</name>
        <dbReference type="ChEBI" id="CHEBI:57692"/>
    </cofactor>
</comment>
<dbReference type="Pfam" id="PF02913">
    <property type="entry name" value="FAD-oxidase_C"/>
    <property type="match status" value="1"/>
</dbReference>
<sequence length="995" mass="109275">MPSDLDMEGSNLLAYFRSKQTARPSVMTSEPLSKLLVLSRALEGELLTDRLSRRLYATDASPHQKMPLAVARPKHRDDCVTLMRFAARERLPLIPRAAGTSLAGQCVGDGLVIDFTRHMNRILAIDPERRRARVQPGVIRDDLNDALSPFGLMFAPDPSTANRCTIGGMFGNNAWGSHALRYGTTRDHSLSVEAVLSDGSIVRFESLGGEQLREKLALDNLEGRIYRAVYQAIDRHRALILDRFPRPDGVPRNAGYPLDELALGQPWESGGPPFNPARLLCGSEGTLALISEIEVGLVPLPARRRLVCVQFESLPQALSAVAVVLGHQPSALELVDRHILTLTKTNLEQQRNRFWIEGDPAAVLLIDFVDETGDGVDAAIEGLMAELHSLNLGYARKVLDSPLRERALALRAAGLGLLMGMPGPVKAVTGIEDTAVAVKDLPAYAEAVFSIMANHGVDCVAFGPAGRGLLHFRPLLDAGSRDGRHLYQCILEEVFERVIRFGGTISAKHGDGRLRSPYLPAMLGEELYGLLRRIKAAFDPHDLLNPHKIFDPPPLLSDLRAHENGKPVAADFDWSREAGLKIAASKCNGAGTCLKSAGRGTMCPSYMATREERHGTRGRANIFRQVMDSSEPWTAINRELLGEVLDLCLACKGCKSECPANVDMARMKAEFLQQHYDRSGIPWRARIVGNFDRLSRFAGFAPALSNRLLAQPWIRSRLGFHPERPLPPLADKTFSRWLKLRQPAQPASRNGEVLLFNDPFTEFYEPRLAIAAFEVLERCGFRAAATPCLESGRIQISQGLLRAARKRLSRAVERLYPWAVTGRWIIGLEPSEILTFRDEAADLPQGESLGKKARVVADRALTFDEFVEREIGRLDENPFGEALKGKTLLVHGHCHQKSLLGMQPLLKALSLIPGVDVQPIPSGCCGMAGVFGYEREHYAVSLDIAELILFPAIREAGADTLIVAPGTSCRRQIADGLGVRAYHPVEVMGMAMGPA</sequence>
<dbReference type="GO" id="GO:0004458">
    <property type="term" value="F:D-lactate dehydrogenase (cytochrome) activity"/>
    <property type="evidence" value="ECO:0007669"/>
    <property type="project" value="TreeGrafter"/>
</dbReference>
<dbReference type="InterPro" id="IPR036318">
    <property type="entry name" value="FAD-bd_PCMH-like_sf"/>
</dbReference>
<keyword evidence="10" id="KW-1185">Reference proteome</keyword>
<evidence type="ECO:0000256" key="4">
    <source>
        <dbReference type="ARBA" id="ARBA00022827"/>
    </source>
</evidence>
<dbReference type="PROSITE" id="PS00198">
    <property type="entry name" value="4FE4S_FER_1"/>
    <property type="match status" value="1"/>
</dbReference>
<evidence type="ECO:0000256" key="1">
    <source>
        <dbReference type="ARBA" id="ARBA00001974"/>
    </source>
</evidence>
<dbReference type="Gene3D" id="3.30.465.10">
    <property type="match status" value="1"/>
</dbReference>
<evidence type="ECO:0000313" key="10">
    <source>
        <dbReference type="Proteomes" id="UP000266313"/>
    </source>
</evidence>
<keyword evidence="4" id="KW-0274">FAD</keyword>
<dbReference type="InterPro" id="IPR017900">
    <property type="entry name" value="4Fe4S_Fe_S_CS"/>
</dbReference>
<dbReference type="PANTHER" id="PTHR11748">
    <property type="entry name" value="D-LACTATE DEHYDROGENASE"/>
    <property type="match status" value="1"/>
</dbReference>
<dbReference type="SUPFAM" id="SSF55103">
    <property type="entry name" value="FAD-linked oxidases, C-terminal domain"/>
    <property type="match status" value="1"/>
</dbReference>
<evidence type="ECO:0000256" key="2">
    <source>
        <dbReference type="ARBA" id="ARBA00022630"/>
    </source>
</evidence>
<dbReference type="GO" id="GO:0071949">
    <property type="term" value="F:FAD binding"/>
    <property type="evidence" value="ECO:0007669"/>
    <property type="project" value="InterPro"/>
</dbReference>
<dbReference type="InterPro" id="IPR017896">
    <property type="entry name" value="4Fe4S_Fe-S-bd"/>
</dbReference>
<dbReference type="GO" id="GO:0051536">
    <property type="term" value="F:iron-sulfur cluster binding"/>
    <property type="evidence" value="ECO:0007669"/>
    <property type="project" value="UniProtKB-KW"/>
</dbReference>
<evidence type="ECO:0000313" key="9">
    <source>
        <dbReference type="EMBL" id="BBA35445.1"/>
    </source>
</evidence>
<name>A0A250KUY7_9GAMM</name>
<dbReference type="Pfam" id="PF01565">
    <property type="entry name" value="FAD_binding_4"/>
    <property type="match status" value="1"/>
</dbReference>
<dbReference type="InterPro" id="IPR016169">
    <property type="entry name" value="FAD-bd_PCMH_sub2"/>
</dbReference>
<evidence type="ECO:0000256" key="7">
    <source>
        <dbReference type="ARBA" id="ARBA00023014"/>
    </source>
</evidence>
<dbReference type="SUPFAM" id="SSF46548">
    <property type="entry name" value="alpha-helical ferredoxin"/>
    <property type="match status" value="1"/>
</dbReference>